<dbReference type="EMBL" id="SBKQ01000009">
    <property type="protein sequence ID" value="RXR31512.1"/>
    <property type="molecule type" value="Genomic_DNA"/>
</dbReference>
<keyword evidence="1" id="KW-1133">Transmembrane helix</keyword>
<dbReference type="OrthoDB" id="962439at2"/>
<reference evidence="3" key="1">
    <citation type="submission" date="2019-01" db="EMBL/GenBank/DDBJ databases">
        <title>Cytophagaceae bacterium strain CAR-16.</title>
        <authorList>
            <person name="Chen W.-M."/>
        </authorList>
    </citation>
    <scope>NUCLEOTIDE SEQUENCE [LARGE SCALE GENOMIC DNA]</scope>
    <source>
        <strain evidence="3">ICH-30</strain>
    </source>
</reference>
<evidence type="ECO:0000256" key="1">
    <source>
        <dbReference type="SAM" id="Phobius"/>
    </source>
</evidence>
<gene>
    <name evidence="2" type="ORF">EQG68_09630</name>
</gene>
<keyword evidence="1" id="KW-0812">Transmembrane</keyword>
<proteinExistence type="predicted"/>
<feature type="transmembrane region" description="Helical" evidence="1">
    <location>
        <begin position="12"/>
        <end position="30"/>
    </location>
</feature>
<name>A0A4Q1KNX6_9FLAO</name>
<dbReference type="Proteomes" id="UP000289734">
    <property type="component" value="Unassembled WGS sequence"/>
</dbReference>
<comment type="caution">
    <text evidence="2">The sequence shown here is derived from an EMBL/GenBank/DDBJ whole genome shotgun (WGS) entry which is preliminary data.</text>
</comment>
<organism evidence="2 3">
    <name type="scientific">Flavobacterium piscinae</name>
    <dbReference type="NCBI Taxonomy" id="2506424"/>
    <lineage>
        <taxon>Bacteria</taxon>
        <taxon>Pseudomonadati</taxon>
        <taxon>Bacteroidota</taxon>
        <taxon>Flavobacteriia</taxon>
        <taxon>Flavobacteriales</taxon>
        <taxon>Flavobacteriaceae</taxon>
        <taxon>Flavobacterium</taxon>
    </lineage>
</organism>
<keyword evidence="1" id="KW-0472">Membrane</keyword>
<protein>
    <submittedName>
        <fullName evidence="2">Uncharacterized protein</fullName>
    </submittedName>
</protein>
<sequence length="86" mass="9514">MKEEKVKSIPVVYARIGYGLFILLGLYHVLVNGDAVEGAMCLAIGLIFDPFDDQIAWNLRPNWQKIWLVVHLGIAAGLLGYGMAVK</sequence>
<accession>A0A4Q1KNX6</accession>
<keyword evidence="3" id="KW-1185">Reference proteome</keyword>
<dbReference type="AlphaFoldDB" id="A0A4Q1KNX6"/>
<dbReference type="RefSeq" id="WP_129464678.1">
    <property type="nucleotide sequence ID" value="NZ_JACSXZ010000001.1"/>
</dbReference>
<evidence type="ECO:0000313" key="2">
    <source>
        <dbReference type="EMBL" id="RXR31512.1"/>
    </source>
</evidence>
<feature type="transmembrane region" description="Helical" evidence="1">
    <location>
        <begin position="66"/>
        <end position="85"/>
    </location>
</feature>
<evidence type="ECO:0000313" key="3">
    <source>
        <dbReference type="Proteomes" id="UP000289734"/>
    </source>
</evidence>